<dbReference type="InterPro" id="IPR032710">
    <property type="entry name" value="NTF2-like_dom_sf"/>
</dbReference>
<evidence type="ECO:0000259" key="1">
    <source>
        <dbReference type="Pfam" id="PF12680"/>
    </source>
</evidence>
<dbReference type="STRING" id="1036779.SAMN04515666_11074"/>
<proteinExistence type="predicted"/>
<dbReference type="EMBL" id="FOAN01000010">
    <property type="protein sequence ID" value="SEM34565.1"/>
    <property type="molecule type" value="Genomic_DNA"/>
</dbReference>
<dbReference type="OrthoDB" id="9800684at2"/>
<organism evidence="2 3">
    <name type="scientific">Bosea lupini</name>
    <dbReference type="NCBI Taxonomy" id="1036779"/>
    <lineage>
        <taxon>Bacteria</taxon>
        <taxon>Pseudomonadati</taxon>
        <taxon>Pseudomonadota</taxon>
        <taxon>Alphaproteobacteria</taxon>
        <taxon>Hyphomicrobiales</taxon>
        <taxon>Boseaceae</taxon>
        <taxon>Bosea</taxon>
    </lineage>
</organism>
<evidence type="ECO:0000313" key="2">
    <source>
        <dbReference type="EMBL" id="SEM34565.1"/>
    </source>
</evidence>
<keyword evidence="3" id="KW-1185">Reference proteome</keyword>
<dbReference type="Gene3D" id="3.10.450.50">
    <property type="match status" value="1"/>
</dbReference>
<dbReference type="Proteomes" id="UP000199664">
    <property type="component" value="Unassembled WGS sequence"/>
</dbReference>
<sequence>MSTHADLNVAEIAERYAAAWKSHDVDAILALHAEDSTFQAHGRVGQVRGRDALRAAFSQVFERYPEFGVETHRLLLGDRHWTLDWTLTFKPDGKDRRGFRALDVVEVDHNGLVRSKDTFFNFAEVKAAFEAA</sequence>
<dbReference type="Pfam" id="PF12680">
    <property type="entry name" value="SnoaL_2"/>
    <property type="match status" value="1"/>
</dbReference>
<dbReference type="InterPro" id="IPR037401">
    <property type="entry name" value="SnoaL-like"/>
</dbReference>
<name>A0A1H7XLK4_9HYPH</name>
<dbReference type="SUPFAM" id="SSF54427">
    <property type="entry name" value="NTF2-like"/>
    <property type="match status" value="1"/>
</dbReference>
<protein>
    <recommendedName>
        <fullName evidence="1">SnoaL-like domain-containing protein</fullName>
    </recommendedName>
</protein>
<dbReference type="AlphaFoldDB" id="A0A1H7XLK4"/>
<reference evidence="3" key="1">
    <citation type="submission" date="2016-10" db="EMBL/GenBank/DDBJ databases">
        <authorList>
            <person name="Varghese N."/>
            <person name="Submissions S."/>
        </authorList>
    </citation>
    <scope>NUCLEOTIDE SEQUENCE [LARGE SCALE GENOMIC DNA]</scope>
    <source>
        <strain evidence="3">LMG 26383,CCUG 61248,R- 45681</strain>
    </source>
</reference>
<accession>A0A1H7XLK4</accession>
<gene>
    <name evidence="2" type="ORF">SAMN04515666_11074</name>
</gene>
<evidence type="ECO:0000313" key="3">
    <source>
        <dbReference type="Proteomes" id="UP000199664"/>
    </source>
</evidence>
<feature type="domain" description="SnoaL-like" evidence="1">
    <location>
        <begin position="13"/>
        <end position="113"/>
    </location>
</feature>